<feature type="transmembrane region" description="Helical" evidence="1">
    <location>
        <begin position="72"/>
        <end position="94"/>
    </location>
</feature>
<proteinExistence type="predicted"/>
<dbReference type="EMBL" id="JAAUHK010000194">
    <property type="protein sequence ID" value="KAF4641881.1"/>
    <property type="molecule type" value="Genomic_DNA"/>
</dbReference>
<gene>
    <name evidence="2" type="ORF">TGRH88_076930</name>
</gene>
<keyword evidence="1" id="KW-0472">Membrane</keyword>
<evidence type="ECO:0000313" key="2">
    <source>
        <dbReference type="EMBL" id="KAF4641881.1"/>
    </source>
</evidence>
<protein>
    <recommendedName>
        <fullName evidence="4">Transmembrane protein</fullName>
    </recommendedName>
</protein>
<reference evidence="2 3" key="1">
    <citation type="submission" date="2020-03" db="EMBL/GenBank/DDBJ databases">
        <title>Genome sequence of Toxoplasma gondii RH-88 strain.</title>
        <authorList>
            <person name="Lorenzi H.A."/>
            <person name="Venepally P."/>
            <person name="Rozenberg A."/>
            <person name="Sibley D."/>
        </authorList>
    </citation>
    <scope>NUCLEOTIDE SEQUENCE [LARGE SCALE GENOMIC DNA]</scope>
    <source>
        <strain evidence="2 3">RH-88</strain>
    </source>
</reference>
<comment type="caution">
    <text evidence="2">The sequence shown here is derived from an EMBL/GenBank/DDBJ whole genome shotgun (WGS) entry which is preliminary data.</text>
</comment>
<keyword evidence="1" id="KW-1133">Transmembrane helix</keyword>
<keyword evidence="1" id="KW-0812">Transmembrane</keyword>
<organism evidence="2 3">
    <name type="scientific">Toxoplasma gondii</name>
    <dbReference type="NCBI Taxonomy" id="5811"/>
    <lineage>
        <taxon>Eukaryota</taxon>
        <taxon>Sar</taxon>
        <taxon>Alveolata</taxon>
        <taxon>Apicomplexa</taxon>
        <taxon>Conoidasida</taxon>
        <taxon>Coccidia</taxon>
        <taxon>Eucoccidiorida</taxon>
        <taxon>Eimeriorina</taxon>
        <taxon>Sarcocystidae</taxon>
        <taxon>Toxoplasma</taxon>
    </lineage>
</organism>
<evidence type="ECO:0008006" key="4">
    <source>
        <dbReference type="Google" id="ProtNLM"/>
    </source>
</evidence>
<sequence length="122" mass="13433">MLYEISSGNVYIDACTDTCREMWQGSATPWLSRNVVSLFAIQTNLHASQLRTSCKKRETVAANMFLTRRSGIVTNTHLITLIVSLAAAFTYAIGQNAAERCGVRNVDQTTSTTPACVKRKNT</sequence>
<evidence type="ECO:0000256" key="1">
    <source>
        <dbReference type="SAM" id="Phobius"/>
    </source>
</evidence>
<name>A0A7J6K5W6_TOXGO</name>
<accession>A0A7J6K5W6</accession>
<evidence type="ECO:0000313" key="3">
    <source>
        <dbReference type="Proteomes" id="UP000557509"/>
    </source>
</evidence>
<dbReference type="AlphaFoldDB" id="A0A7J6K5W6"/>
<dbReference type="Proteomes" id="UP000557509">
    <property type="component" value="Unassembled WGS sequence"/>
</dbReference>
<keyword evidence="3" id="KW-1185">Reference proteome</keyword>